<keyword evidence="3" id="KW-1185">Reference proteome</keyword>
<dbReference type="AlphaFoldDB" id="A0A1Q8QM56"/>
<keyword evidence="1" id="KW-1133">Transmembrane helix</keyword>
<keyword evidence="1" id="KW-0472">Membrane</keyword>
<evidence type="ECO:0000256" key="1">
    <source>
        <dbReference type="SAM" id="Phobius"/>
    </source>
</evidence>
<evidence type="ECO:0000313" key="3">
    <source>
        <dbReference type="Proteomes" id="UP000186102"/>
    </source>
</evidence>
<protein>
    <submittedName>
        <fullName evidence="2">Uncharacterized protein</fullName>
    </submittedName>
</protein>
<evidence type="ECO:0000313" key="2">
    <source>
        <dbReference type="EMBL" id="OLN28419.1"/>
    </source>
</evidence>
<dbReference type="EMBL" id="MLBF01000043">
    <property type="protein sequence ID" value="OLN28419.1"/>
    <property type="molecule type" value="Genomic_DNA"/>
</dbReference>
<reference evidence="2 3" key="1">
    <citation type="submission" date="2016-09" db="EMBL/GenBank/DDBJ databases">
        <title>Complete genome of Desulfosporosinus sp. OL.</title>
        <authorList>
            <person name="Mardanov A."/>
            <person name="Beletsky A."/>
            <person name="Panova A."/>
            <person name="Karnachuk O."/>
            <person name="Ravin N."/>
        </authorList>
    </citation>
    <scope>NUCLEOTIDE SEQUENCE [LARGE SCALE GENOMIC DNA]</scope>
    <source>
        <strain evidence="2 3">OL</strain>
    </source>
</reference>
<name>A0A1Q8QM56_9FIRM</name>
<sequence length="54" mass="6247">MGQIGLDLVYTLFSWTFIPGIVALVELFYIMKRVDHHNEQMAQELAVKVKALLR</sequence>
<keyword evidence="1" id="KW-0812">Transmembrane</keyword>
<gene>
    <name evidence="2" type="ORF">DSOL_4068</name>
</gene>
<feature type="transmembrane region" description="Helical" evidence="1">
    <location>
        <begin position="12"/>
        <end position="31"/>
    </location>
</feature>
<accession>A0A1Q8QM56</accession>
<proteinExistence type="predicted"/>
<dbReference type="Proteomes" id="UP000186102">
    <property type="component" value="Unassembled WGS sequence"/>
</dbReference>
<comment type="caution">
    <text evidence="2">The sequence shown here is derived from an EMBL/GenBank/DDBJ whole genome shotgun (WGS) entry which is preliminary data.</text>
</comment>
<organism evidence="2 3">
    <name type="scientific">Desulfosporosinus metallidurans</name>
    <dbReference type="NCBI Taxonomy" id="1888891"/>
    <lineage>
        <taxon>Bacteria</taxon>
        <taxon>Bacillati</taxon>
        <taxon>Bacillota</taxon>
        <taxon>Clostridia</taxon>
        <taxon>Eubacteriales</taxon>
        <taxon>Desulfitobacteriaceae</taxon>
        <taxon>Desulfosporosinus</taxon>
    </lineage>
</organism>